<keyword evidence="1" id="KW-0805">Transcription regulation</keyword>
<dbReference type="GO" id="GO:0043565">
    <property type="term" value="F:sequence-specific DNA binding"/>
    <property type="evidence" value="ECO:0007669"/>
    <property type="project" value="InterPro"/>
</dbReference>
<keyword evidence="6" id="KW-1185">Reference proteome</keyword>
<dbReference type="InterPro" id="IPR000485">
    <property type="entry name" value="AsnC-type_HTH_dom"/>
</dbReference>
<dbReference type="PRINTS" id="PR00033">
    <property type="entry name" value="HTHASNC"/>
</dbReference>
<dbReference type="AlphaFoldDB" id="A0A2G1QH65"/>
<dbReference type="GO" id="GO:0043200">
    <property type="term" value="P:response to amino acid"/>
    <property type="evidence" value="ECO:0007669"/>
    <property type="project" value="TreeGrafter"/>
</dbReference>
<evidence type="ECO:0000256" key="2">
    <source>
        <dbReference type="ARBA" id="ARBA00023125"/>
    </source>
</evidence>
<reference evidence="5 6" key="1">
    <citation type="submission" date="2017-10" db="EMBL/GenBank/DDBJ databases">
        <title>Sedimentibacterium mangrovi gen. nov., sp. nov., a novel member of family Phyllobacteriacea isolated from mangrove sediment.</title>
        <authorList>
            <person name="Liao H."/>
            <person name="Tian Y."/>
        </authorList>
    </citation>
    <scope>NUCLEOTIDE SEQUENCE [LARGE SCALE GENOMIC DNA]</scope>
    <source>
        <strain evidence="5 6">X9-2-2</strain>
    </source>
</reference>
<organism evidence="5 6">
    <name type="scientific">Zhengella mangrovi</name>
    <dbReference type="NCBI Taxonomy" id="1982044"/>
    <lineage>
        <taxon>Bacteria</taxon>
        <taxon>Pseudomonadati</taxon>
        <taxon>Pseudomonadota</taxon>
        <taxon>Alphaproteobacteria</taxon>
        <taxon>Hyphomicrobiales</taxon>
        <taxon>Notoacmeibacteraceae</taxon>
        <taxon>Zhengella</taxon>
    </lineage>
</organism>
<dbReference type="InterPro" id="IPR011008">
    <property type="entry name" value="Dimeric_a/b-barrel"/>
</dbReference>
<keyword evidence="2" id="KW-0238">DNA-binding</keyword>
<dbReference type="InterPro" id="IPR019887">
    <property type="entry name" value="Tscrpt_reg_AsnC/Lrp_C"/>
</dbReference>
<dbReference type="RefSeq" id="WP_099308543.1">
    <property type="nucleotide sequence ID" value="NZ_PDVP01000021.1"/>
</dbReference>
<dbReference type="OrthoDB" id="9811243at2"/>
<dbReference type="SMART" id="SM00344">
    <property type="entry name" value="HTH_ASNC"/>
    <property type="match status" value="1"/>
</dbReference>
<feature type="domain" description="HTH asnC-type" evidence="4">
    <location>
        <begin position="7"/>
        <end position="68"/>
    </location>
</feature>
<dbReference type="Gene3D" id="3.30.70.920">
    <property type="match status" value="1"/>
</dbReference>
<proteinExistence type="predicted"/>
<dbReference type="Pfam" id="PF13412">
    <property type="entry name" value="HTH_24"/>
    <property type="match status" value="1"/>
</dbReference>
<dbReference type="SUPFAM" id="SSF54909">
    <property type="entry name" value="Dimeric alpha+beta barrel"/>
    <property type="match status" value="1"/>
</dbReference>
<keyword evidence="3" id="KW-0804">Transcription</keyword>
<dbReference type="Proteomes" id="UP000221168">
    <property type="component" value="Unassembled WGS sequence"/>
</dbReference>
<evidence type="ECO:0000313" key="5">
    <source>
        <dbReference type="EMBL" id="PHP64863.1"/>
    </source>
</evidence>
<comment type="caution">
    <text evidence="5">The sequence shown here is derived from an EMBL/GenBank/DDBJ whole genome shotgun (WGS) entry which is preliminary data.</text>
</comment>
<evidence type="ECO:0000259" key="4">
    <source>
        <dbReference type="PROSITE" id="PS50956"/>
    </source>
</evidence>
<dbReference type="InterPro" id="IPR019885">
    <property type="entry name" value="Tscrpt_reg_HTH_AsnC-type_CS"/>
</dbReference>
<dbReference type="CDD" id="cd00090">
    <property type="entry name" value="HTH_ARSR"/>
    <property type="match status" value="1"/>
</dbReference>
<dbReference type="Gene3D" id="1.10.10.10">
    <property type="entry name" value="Winged helix-like DNA-binding domain superfamily/Winged helix DNA-binding domain"/>
    <property type="match status" value="1"/>
</dbReference>
<dbReference type="SUPFAM" id="SSF46785">
    <property type="entry name" value="Winged helix' DNA-binding domain"/>
    <property type="match status" value="1"/>
</dbReference>
<dbReference type="PROSITE" id="PS50956">
    <property type="entry name" value="HTH_ASNC_2"/>
    <property type="match status" value="1"/>
</dbReference>
<dbReference type="InterPro" id="IPR019888">
    <property type="entry name" value="Tscrpt_reg_AsnC-like"/>
</dbReference>
<dbReference type="InterPro" id="IPR036388">
    <property type="entry name" value="WH-like_DNA-bd_sf"/>
</dbReference>
<dbReference type="GO" id="GO:0006355">
    <property type="term" value="P:regulation of DNA-templated transcription"/>
    <property type="evidence" value="ECO:0007669"/>
    <property type="project" value="UniProtKB-ARBA"/>
</dbReference>
<gene>
    <name evidence="5" type="ORF">CSC94_22005</name>
</gene>
<dbReference type="EMBL" id="PDVP01000021">
    <property type="protein sequence ID" value="PHP64863.1"/>
    <property type="molecule type" value="Genomic_DNA"/>
</dbReference>
<evidence type="ECO:0000313" key="6">
    <source>
        <dbReference type="Proteomes" id="UP000221168"/>
    </source>
</evidence>
<dbReference type="Pfam" id="PF01037">
    <property type="entry name" value="AsnC_trans_reg"/>
    <property type="match status" value="1"/>
</dbReference>
<dbReference type="InterPro" id="IPR011991">
    <property type="entry name" value="ArsR-like_HTH"/>
</dbReference>
<dbReference type="FunFam" id="1.10.10.10:FF:000186">
    <property type="entry name" value="AsnC family transcriptional regulator"/>
    <property type="match status" value="1"/>
</dbReference>
<sequence>MTTTADLDLTDWKILKILQDDGRITNVELARRVGISAPPCLRRVKRLEESGIIRSYRALLDAKALGQQVVGFCLVGLQHQTEAGIKEFAARVKDWPMVRRAWTMSGETDFLLHCVAPDLTAFQDFVIETLTAAPNVDTVRTALTIRQVKDEGLVSIDI</sequence>
<protein>
    <submittedName>
        <fullName evidence="5">ArsR family transcriptional regulator</fullName>
    </submittedName>
</protein>
<dbReference type="PROSITE" id="PS00519">
    <property type="entry name" value="HTH_ASNC_1"/>
    <property type="match status" value="1"/>
</dbReference>
<evidence type="ECO:0000256" key="1">
    <source>
        <dbReference type="ARBA" id="ARBA00023015"/>
    </source>
</evidence>
<evidence type="ECO:0000256" key="3">
    <source>
        <dbReference type="ARBA" id="ARBA00023163"/>
    </source>
</evidence>
<name>A0A2G1QH65_9HYPH</name>
<dbReference type="PANTHER" id="PTHR30154:SF34">
    <property type="entry name" value="TRANSCRIPTIONAL REGULATOR AZLB"/>
    <property type="match status" value="1"/>
</dbReference>
<accession>A0A2G1QH65</accession>
<dbReference type="PANTHER" id="PTHR30154">
    <property type="entry name" value="LEUCINE-RESPONSIVE REGULATORY PROTEIN"/>
    <property type="match status" value="1"/>
</dbReference>
<dbReference type="GO" id="GO:0005829">
    <property type="term" value="C:cytosol"/>
    <property type="evidence" value="ECO:0007669"/>
    <property type="project" value="TreeGrafter"/>
</dbReference>
<dbReference type="InterPro" id="IPR036390">
    <property type="entry name" value="WH_DNA-bd_sf"/>
</dbReference>